<dbReference type="InParanoid" id="A0A067MU72"/>
<dbReference type="SMART" id="SM00268">
    <property type="entry name" value="ACTIN"/>
    <property type="match status" value="1"/>
</dbReference>
<sequence length="443" mass="50071">MARNGVLIMDNGASTIKVGRSNDTEPRIVSNAVVRSKSDRLTFVGHEIENCQDFFGLHYRLPFEKGYLTDWDTEKAIWDKLFSSSGTNVDTRQLSLLVTEPYFNLSSIQETYDQLVFEEYEFDSYFRCTPASLIHHGTLFDEPGLPKPECTLIVDSGFSFTHVIPLIKGEIIWAGVRRIDVGGKLLTNHLKELVSFRHWDMMDQTYIMNDVKEKCCYVSTAFKQDLETCYARPKKNPIVQEYILPDYTSKRGGHIRLPNDDPEASRDLPILSMGNERFSVPEVLFNPSDIGLNQAGLAETIANSISSLQEDLQGMFWGNIGLIGGNVLFPGFEHRLLAELQPLAPAGYEVSLYKEQNPVTQAYQAARIFANSAFYSQKTISRSEYLEGGSHACSRRFGGNWKPTSVEEKVREKERTATEQAEPELGRKASMVKGSRTRRKSTK</sequence>
<dbReference type="GO" id="GO:0005737">
    <property type="term" value="C:cytoplasm"/>
    <property type="evidence" value="ECO:0007669"/>
    <property type="project" value="UniProtKB-SubCell"/>
</dbReference>
<dbReference type="InterPro" id="IPR043129">
    <property type="entry name" value="ATPase_NBD"/>
</dbReference>
<organism evidence="9 10">
    <name type="scientific">Botryobasidium botryosum (strain FD-172 SS1)</name>
    <dbReference type="NCBI Taxonomy" id="930990"/>
    <lineage>
        <taxon>Eukaryota</taxon>
        <taxon>Fungi</taxon>
        <taxon>Dikarya</taxon>
        <taxon>Basidiomycota</taxon>
        <taxon>Agaricomycotina</taxon>
        <taxon>Agaricomycetes</taxon>
        <taxon>Cantharellales</taxon>
        <taxon>Botryobasidiaceae</taxon>
        <taxon>Botryobasidium</taxon>
    </lineage>
</organism>
<dbReference type="GO" id="GO:0005634">
    <property type="term" value="C:nucleus"/>
    <property type="evidence" value="ECO:0007669"/>
    <property type="project" value="UniProtKB-ARBA"/>
</dbReference>
<proteinExistence type="inferred from homology"/>
<evidence type="ECO:0000313" key="9">
    <source>
        <dbReference type="EMBL" id="KDQ15131.1"/>
    </source>
</evidence>
<evidence type="ECO:0000256" key="2">
    <source>
        <dbReference type="ARBA" id="ARBA00005665"/>
    </source>
</evidence>
<dbReference type="FunFam" id="3.90.640.10:FF:000014">
    <property type="entry name" value="Putative actin-related protein 6"/>
    <property type="match status" value="1"/>
</dbReference>
<dbReference type="SUPFAM" id="SSF53067">
    <property type="entry name" value="Actin-like ATPase domain"/>
    <property type="match status" value="2"/>
</dbReference>
<evidence type="ECO:0000313" key="10">
    <source>
        <dbReference type="Proteomes" id="UP000027195"/>
    </source>
</evidence>
<dbReference type="STRING" id="930990.A0A067MU72"/>
<dbReference type="Gene3D" id="2.30.36.70">
    <property type="entry name" value="Actin, Chain A, domain 2"/>
    <property type="match status" value="1"/>
</dbReference>
<keyword evidence="10" id="KW-1185">Reference proteome</keyword>
<dbReference type="PANTHER" id="PTHR11937">
    <property type="entry name" value="ACTIN"/>
    <property type="match status" value="1"/>
</dbReference>
<feature type="region of interest" description="Disordered" evidence="8">
    <location>
        <begin position="404"/>
        <end position="443"/>
    </location>
</feature>
<dbReference type="FunCoup" id="A0A067MU72">
    <property type="interactions" value="142"/>
</dbReference>
<evidence type="ECO:0000256" key="5">
    <source>
        <dbReference type="ARBA" id="ARBA00025222"/>
    </source>
</evidence>
<comment type="similarity">
    <text evidence="2">Belongs to the actin family. ARP6 subfamily.</text>
</comment>
<name>A0A067MU72_BOTB1</name>
<evidence type="ECO:0000256" key="1">
    <source>
        <dbReference type="ARBA" id="ARBA00004496"/>
    </source>
</evidence>
<evidence type="ECO:0000256" key="7">
    <source>
        <dbReference type="ARBA" id="ARBA00073820"/>
    </source>
</evidence>
<keyword evidence="4" id="KW-0963">Cytoplasm</keyword>
<dbReference type="Proteomes" id="UP000027195">
    <property type="component" value="Unassembled WGS sequence"/>
</dbReference>
<dbReference type="Gene3D" id="3.90.640.10">
    <property type="entry name" value="Actin, Chain A, domain 4"/>
    <property type="match status" value="1"/>
</dbReference>
<dbReference type="Gene3D" id="3.30.420.40">
    <property type="match status" value="2"/>
</dbReference>
<reference evidence="10" key="1">
    <citation type="journal article" date="2014" name="Proc. Natl. Acad. Sci. U.S.A.">
        <title>Extensive sampling of basidiomycete genomes demonstrates inadequacy of the white-rot/brown-rot paradigm for wood decay fungi.</title>
        <authorList>
            <person name="Riley R."/>
            <person name="Salamov A.A."/>
            <person name="Brown D.W."/>
            <person name="Nagy L.G."/>
            <person name="Floudas D."/>
            <person name="Held B.W."/>
            <person name="Levasseur A."/>
            <person name="Lombard V."/>
            <person name="Morin E."/>
            <person name="Otillar R."/>
            <person name="Lindquist E.A."/>
            <person name="Sun H."/>
            <person name="LaButti K.M."/>
            <person name="Schmutz J."/>
            <person name="Jabbour D."/>
            <person name="Luo H."/>
            <person name="Baker S.E."/>
            <person name="Pisabarro A.G."/>
            <person name="Walton J.D."/>
            <person name="Blanchette R.A."/>
            <person name="Henrissat B."/>
            <person name="Martin F."/>
            <person name="Cullen D."/>
            <person name="Hibbett D.S."/>
            <person name="Grigoriev I.V."/>
        </authorList>
    </citation>
    <scope>NUCLEOTIDE SEQUENCE [LARGE SCALE GENOMIC DNA]</scope>
    <source>
        <strain evidence="10">FD-172 SS1</strain>
    </source>
</reference>
<dbReference type="HOGENOM" id="CLU_027965_1_1_1"/>
<dbReference type="InterPro" id="IPR004000">
    <property type="entry name" value="Actin"/>
</dbReference>
<evidence type="ECO:0000256" key="4">
    <source>
        <dbReference type="ARBA" id="ARBA00022490"/>
    </source>
</evidence>
<evidence type="ECO:0000256" key="6">
    <source>
        <dbReference type="ARBA" id="ARBA00063309"/>
    </source>
</evidence>
<accession>A0A067MU72</accession>
<evidence type="ECO:0000256" key="3">
    <source>
        <dbReference type="ARBA" id="ARBA00018633"/>
    </source>
</evidence>
<dbReference type="CDD" id="cd10210">
    <property type="entry name" value="ASKHA_NBD_Arp6"/>
    <property type="match status" value="1"/>
</dbReference>
<dbReference type="EMBL" id="KL198034">
    <property type="protein sequence ID" value="KDQ15131.1"/>
    <property type="molecule type" value="Genomic_DNA"/>
</dbReference>
<comment type="subunit">
    <text evidence="6">Component of the SWR1 chromatin remodeling complex.</text>
</comment>
<comment type="function">
    <text evidence="5">Component of the SWR1 complex which mediates the ATP-dependent exchange of histone H2A for the H2A variant HZT1 leading to transcriptional regulation of selected genes by chromatin remodeling. Involved in chromosome stability.</text>
</comment>
<dbReference type="Pfam" id="PF00022">
    <property type="entry name" value="Actin"/>
    <property type="match status" value="1"/>
</dbReference>
<dbReference type="OrthoDB" id="6220758at2759"/>
<dbReference type="AlphaFoldDB" id="A0A067MU72"/>
<feature type="compositionally biased region" description="Basic and acidic residues" evidence="8">
    <location>
        <begin position="405"/>
        <end position="417"/>
    </location>
</feature>
<protein>
    <recommendedName>
        <fullName evidence="3">Actin-like protein ARP6</fullName>
    </recommendedName>
    <alternativeName>
        <fullName evidence="7">Actin-like protein arp6</fullName>
    </alternativeName>
</protein>
<comment type="subcellular location">
    <subcellularLocation>
        <location evidence="1">Cytoplasm</location>
    </subcellularLocation>
</comment>
<gene>
    <name evidence="9" type="ORF">BOTBODRAFT_131733</name>
</gene>
<evidence type="ECO:0000256" key="8">
    <source>
        <dbReference type="SAM" id="MobiDB-lite"/>
    </source>
</evidence>